<proteinExistence type="predicted"/>
<protein>
    <recommendedName>
        <fullName evidence="3">FBD domain-containing protein</fullName>
    </recommendedName>
</protein>
<dbReference type="EMBL" id="DF237257">
    <property type="protein sequence ID" value="GAQ86733.1"/>
    <property type="molecule type" value="Genomic_DNA"/>
</dbReference>
<reference evidence="1 2" key="1">
    <citation type="journal article" date="2014" name="Nat. Commun.">
        <title>Klebsormidium flaccidum genome reveals primary factors for plant terrestrial adaptation.</title>
        <authorList>
            <person name="Hori K."/>
            <person name="Maruyama F."/>
            <person name="Fujisawa T."/>
            <person name="Togashi T."/>
            <person name="Yamamoto N."/>
            <person name="Seo M."/>
            <person name="Sato S."/>
            <person name="Yamada T."/>
            <person name="Mori H."/>
            <person name="Tajima N."/>
            <person name="Moriyama T."/>
            <person name="Ikeuchi M."/>
            <person name="Watanabe M."/>
            <person name="Wada H."/>
            <person name="Kobayashi K."/>
            <person name="Saito M."/>
            <person name="Masuda T."/>
            <person name="Sasaki-Sekimoto Y."/>
            <person name="Mashiguchi K."/>
            <person name="Awai K."/>
            <person name="Shimojima M."/>
            <person name="Masuda S."/>
            <person name="Iwai M."/>
            <person name="Nobusawa T."/>
            <person name="Narise T."/>
            <person name="Kondo S."/>
            <person name="Saito H."/>
            <person name="Sato R."/>
            <person name="Murakawa M."/>
            <person name="Ihara Y."/>
            <person name="Oshima-Yamada Y."/>
            <person name="Ohtaka K."/>
            <person name="Satoh M."/>
            <person name="Sonobe K."/>
            <person name="Ishii M."/>
            <person name="Ohtani R."/>
            <person name="Kanamori-Sato M."/>
            <person name="Honoki R."/>
            <person name="Miyazaki D."/>
            <person name="Mochizuki H."/>
            <person name="Umetsu J."/>
            <person name="Higashi K."/>
            <person name="Shibata D."/>
            <person name="Kamiya Y."/>
            <person name="Sato N."/>
            <person name="Nakamura Y."/>
            <person name="Tabata S."/>
            <person name="Ida S."/>
            <person name="Kurokawa K."/>
            <person name="Ohta H."/>
        </authorList>
    </citation>
    <scope>NUCLEOTIDE SEQUENCE [LARGE SCALE GENOMIC DNA]</scope>
    <source>
        <strain evidence="1 2">NIES-2285</strain>
    </source>
</reference>
<evidence type="ECO:0000313" key="2">
    <source>
        <dbReference type="Proteomes" id="UP000054558"/>
    </source>
</evidence>
<gene>
    <name evidence="1" type="ORF">KFL_003080040</name>
</gene>
<dbReference type="AlphaFoldDB" id="A0A1Y1I884"/>
<evidence type="ECO:0000313" key="1">
    <source>
        <dbReference type="EMBL" id="GAQ86733.1"/>
    </source>
</evidence>
<name>A0A1Y1I884_KLENI</name>
<evidence type="ECO:0008006" key="3">
    <source>
        <dbReference type="Google" id="ProtNLM"/>
    </source>
</evidence>
<dbReference type="Proteomes" id="UP000054558">
    <property type="component" value="Unassembled WGS sequence"/>
</dbReference>
<accession>A0A1Y1I884</accession>
<sequence length="360" mass="40048">MAARAQGAPTKRQTSAFDVLYPELVDYIVEKAAKCTPLKRLGGVQWTSVQARAEGTLDVLLQRLPASRLSLKSLDLDLSSGGKAELAFDVNKDMRRILQVFPNLENLKLRGDWFAPCEATNQLTDKDDLNTCLTTLVLSSFKLPPCSQVFKSLSFLTALRSLQLTCEFDGSLALSPSASCSLPSLQALQTLQIDVFDEALVDSHFLPNLAEHCPNLQRLLLRTVPVYAQGKSVGELAPQIAELQEKCPLLEQIVISRSEMLFRARFLEVLVQSDLAPEGYVDISDFNVPIMSKKGSKMLILEDSTPEGSELWRGSCSVTLFRFVVLFPFEERRIPGDRKRIQRRLLGNAAAISSWFHAFV</sequence>
<dbReference type="SUPFAM" id="SSF52047">
    <property type="entry name" value="RNI-like"/>
    <property type="match status" value="1"/>
</dbReference>
<dbReference type="Gene3D" id="3.80.10.10">
    <property type="entry name" value="Ribonuclease Inhibitor"/>
    <property type="match status" value="1"/>
</dbReference>
<dbReference type="InterPro" id="IPR032675">
    <property type="entry name" value="LRR_dom_sf"/>
</dbReference>
<keyword evidence="2" id="KW-1185">Reference proteome</keyword>
<organism evidence="1 2">
    <name type="scientific">Klebsormidium nitens</name>
    <name type="common">Green alga</name>
    <name type="synonym">Ulothrix nitens</name>
    <dbReference type="NCBI Taxonomy" id="105231"/>
    <lineage>
        <taxon>Eukaryota</taxon>
        <taxon>Viridiplantae</taxon>
        <taxon>Streptophyta</taxon>
        <taxon>Klebsormidiophyceae</taxon>
        <taxon>Klebsormidiales</taxon>
        <taxon>Klebsormidiaceae</taxon>
        <taxon>Klebsormidium</taxon>
    </lineage>
</organism>